<dbReference type="AlphaFoldDB" id="A0A7N0RDX7"/>
<feature type="region of interest" description="Disordered" evidence="1">
    <location>
        <begin position="51"/>
        <end position="92"/>
    </location>
</feature>
<feature type="region of interest" description="Disordered" evidence="1">
    <location>
        <begin position="295"/>
        <end position="318"/>
    </location>
</feature>
<evidence type="ECO:0000313" key="3">
    <source>
        <dbReference type="Proteomes" id="UP000594263"/>
    </source>
</evidence>
<evidence type="ECO:0000313" key="2">
    <source>
        <dbReference type="EnsemblPlants" id="Kaladp0008s0413.1.v1.1"/>
    </source>
</evidence>
<dbReference type="Gramene" id="Kaladp0008s0413.1.v1.1">
    <property type="protein sequence ID" value="Kaladp0008s0413.1.v1.1"/>
    <property type="gene ID" value="Kaladp0008s0413.v1.1"/>
</dbReference>
<dbReference type="Proteomes" id="UP000594263">
    <property type="component" value="Unplaced"/>
</dbReference>
<name>A0A7N0RDX7_KALFE</name>
<keyword evidence="3" id="KW-1185">Reference proteome</keyword>
<proteinExistence type="predicted"/>
<protein>
    <submittedName>
        <fullName evidence="2">Uncharacterized protein</fullName>
    </submittedName>
</protein>
<sequence>MKNPFVPFKLSRRFTKTSFIRKSPNWTKLYSSFGFWNLIFEFNSLSSSMGDGGLRGQQHRGSSSLEPSSAPEHQTFTAARRPSSAIDPSSEGGSALVEKASWEVDDWEFVGVEDGLSLLPRVVFGGALIFDEVKEATLELTTATETTLMFEFSNFPLLMATENLESITCTSCERTSTHVVRKHVVHVFRFLSEIPVAQRRDSQIGYRSLIDGLNFIHKVRRPQHRRGRLTPRQREICRRNPDNPHCHNGKWVTKHRQQELWDGNEEVCSELDHHFYTPPLLHSRIRTISIWTPASGDTPRQREICRRDPDNPLCHGGK</sequence>
<organism evidence="2 3">
    <name type="scientific">Kalanchoe fedtschenkoi</name>
    <name type="common">Lavender scallops</name>
    <name type="synonym">South American air plant</name>
    <dbReference type="NCBI Taxonomy" id="63787"/>
    <lineage>
        <taxon>Eukaryota</taxon>
        <taxon>Viridiplantae</taxon>
        <taxon>Streptophyta</taxon>
        <taxon>Embryophyta</taxon>
        <taxon>Tracheophyta</taxon>
        <taxon>Spermatophyta</taxon>
        <taxon>Magnoliopsida</taxon>
        <taxon>eudicotyledons</taxon>
        <taxon>Gunneridae</taxon>
        <taxon>Pentapetalae</taxon>
        <taxon>Saxifragales</taxon>
        <taxon>Crassulaceae</taxon>
        <taxon>Kalanchoe</taxon>
    </lineage>
</organism>
<accession>A0A7N0RDX7</accession>
<feature type="compositionally biased region" description="Basic and acidic residues" evidence="1">
    <location>
        <begin position="299"/>
        <end position="310"/>
    </location>
</feature>
<evidence type="ECO:0000256" key="1">
    <source>
        <dbReference type="SAM" id="MobiDB-lite"/>
    </source>
</evidence>
<feature type="compositionally biased region" description="Polar residues" evidence="1">
    <location>
        <begin position="59"/>
        <end position="77"/>
    </location>
</feature>
<reference evidence="2" key="1">
    <citation type="submission" date="2021-01" db="UniProtKB">
        <authorList>
            <consortium name="EnsemblPlants"/>
        </authorList>
    </citation>
    <scope>IDENTIFICATION</scope>
</reference>
<dbReference type="EnsemblPlants" id="Kaladp0008s0413.1.v1.1">
    <property type="protein sequence ID" value="Kaladp0008s0413.1.v1.1"/>
    <property type="gene ID" value="Kaladp0008s0413.v1.1"/>
</dbReference>